<keyword evidence="3" id="KW-0862">Zinc</keyword>
<dbReference type="PANTHER" id="PTHR16048">
    <property type="entry name" value="MSL2-RELATED"/>
    <property type="match status" value="1"/>
</dbReference>
<proteinExistence type="predicted"/>
<dbReference type="InterPro" id="IPR037922">
    <property type="entry name" value="MSL2"/>
</dbReference>
<keyword evidence="6" id="KW-1185">Reference proteome</keyword>
<evidence type="ECO:0000256" key="3">
    <source>
        <dbReference type="ARBA" id="ARBA00022833"/>
    </source>
</evidence>
<dbReference type="PROSITE" id="PS00518">
    <property type="entry name" value="ZF_RING_1"/>
    <property type="match status" value="1"/>
</dbReference>
<feature type="region of interest" description="Disordered" evidence="4">
    <location>
        <begin position="279"/>
        <end position="331"/>
    </location>
</feature>
<evidence type="ECO:0000256" key="1">
    <source>
        <dbReference type="ARBA" id="ARBA00022723"/>
    </source>
</evidence>
<dbReference type="KEGG" id="osn:115222248"/>
<keyword evidence="2" id="KW-0863">Zinc-finger</keyword>
<organism evidence="6 7">
    <name type="scientific">Octopus sinensis</name>
    <name type="common">East Asian common octopus</name>
    <dbReference type="NCBI Taxonomy" id="2607531"/>
    <lineage>
        <taxon>Eukaryota</taxon>
        <taxon>Metazoa</taxon>
        <taxon>Spiralia</taxon>
        <taxon>Lophotrochozoa</taxon>
        <taxon>Mollusca</taxon>
        <taxon>Cephalopoda</taxon>
        <taxon>Coleoidea</taxon>
        <taxon>Octopodiformes</taxon>
        <taxon>Octopoda</taxon>
        <taxon>Incirrata</taxon>
        <taxon>Octopodidae</taxon>
        <taxon>Octopus</taxon>
    </lineage>
</organism>
<feature type="compositionally biased region" description="Low complexity" evidence="4">
    <location>
        <begin position="304"/>
        <end position="321"/>
    </location>
</feature>
<name>A0A6P7TFR7_9MOLL</name>
<dbReference type="Pfam" id="PF16685">
    <property type="entry name" value="zf-RING_10"/>
    <property type="match status" value="1"/>
</dbReference>
<evidence type="ECO:0000313" key="6">
    <source>
        <dbReference type="Proteomes" id="UP000515154"/>
    </source>
</evidence>
<evidence type="ECO:0000256" key="2">
    <source>
        <dbReference type="ARBA" id="ARBA00022771"/>
    </source>
</evidence>
<feature type="compositionally biased region" description="Polar residues" evidence="4">
    <location>
        <begin position="230"/>
        <end position="240"/>
    </location>
</feature>
<dbReference type="AlphaFoldDB" id="A0A6P7TFR7"/>
<evidence type="ECO:0000256" key="4">
    <source>
        <dbReference type="SAM" id="MobiDB-lite"/>
    </source>
</evidence>
<dbReference type="GO" id="GO:0072487">
    <property type="term" value="C:MSL complex"/>
    <property type="evidence" value="ECO:0007669"/>
    <property type="project" value="InterPro"/>
</dbReference>
<dbReference type="CDD" id="cd16522">
    <property type="entry name" value="RING-HC_MSL2"/>
    <property type="match status" value="1"/>
</dbReference>
<dbReference type="GO" id="GO:0016567">
    <property type="term" value="P:protein ubiquitination"/>
    <property type="evidence" value="ECO:0007669"/>
    <property type="project" value="TreeGrafter"/>
</dbReference>
<dbReference type="Proteomes" id="UP000515154">
    <property type="component" value="Linkage group LG19"/>
</dbReference>
<feature type="region of interest" description="Disordered" evidence="4">
    <location>
        <begin position="183"/>
        <end position="203"/>
    </location>
</feature>
<dbReference type="PANTHER" id="PTHR16048:SF3">
    <property type="entry name" value="E3 UBIQUITIN-PROTEIN LIGASE MSL2"/>
    <property type="match status" value="1"/>
</dbReference>
<dbReference type="GO" id="GO:0008270">
    <property type="term" value="F:zinc ion binding"/>
    <property type="evidence" value="ECO:0007669"/>
    <property type="project" value="UniProtKB-KW"/>
</dbReference>
<feature type="region of interest" description="Disordered" evidence="4">
    <location>
        <begin position="225"/>
        <end position="251"/>
    </location>
</feature>
<dbReference type="GO" id="GO:0061630">
    <property type="term" value="F:ubiquitin protein ligase activity"/>
    <property type="evidence" value="ECO:0007669"/>
    <property type="project" value="InterPro"/>
</dbReference>
<dbReference type="InterPro" id="IPR032043">
    <property type="entry name" value="Msl2_Znf-RING"/>
</dbReference>
<dbReference type="InterPro" id="IPR017907">
    <property type="entry name" value="Znf_RING_CS"/>
</dbReference>
<sequence length="353" mass="39125">MNAVRLYLTTCRYVMQAEECVADLYRLLPYLRQALSCCVCGQLLRRPCGPEPNVCQHFVCTGCVGGKMNLKPSCSWCKDSSLFVENTQIWILVHCFKKLCEYLNNSRFVRELQQPSGSGEANGLVLLVQEAMAFDDNYASSIEEKLSSIPSLTTFSLKRKEHHPSCDFLNADLCLKTPPTPFHTSSHHSVKQEPGSPTAATTTTVQHCRVGAEELDKVAEKLSNDCKDGQTINDNSSSSGNKREAVSVRCPVERKKRSLWNSRGELACLSVNCNDEDDEGSSSEIDLQPSSSPCKKFCSDEDNNTNTNNNSNNNNNNQSSSKKSKVDNSRRSSWSGIIEAVHKHRLISTSGHS</sequence>
<accession>A0A6P7TFR7</accession>
<keyword evidence="1" id="KW-0479">Metal-binding</keyword>
<dbReference type="InterPro" id="IPR013083">
    <property type="entry name" value="Znf_RING/FYVE/PHD"/>
</dbReference>
<evidence type="ECO:0000313" key="7">
    <source>
        <dbReference type="RefSeq" id="XP_029648266.1"/>
    </source>
</evidence>
<dbReference type="Gene3D" id="3.30.40.10">
    <property type="entry name" value="Zinc/RING finger domain, C3HC4 (zinc finger)"/>
    <property type="match status" value="1"/>
</dbReference>
<protein>
    <submittedName>
        <fullName evidence="7">5'-AMP-activated serine/threonine-protein kinase catalytic subunit alpha-like isoform X1</fullName>
    </submittedName>
</protein>
<reference evidence="7" key="1">
    <citation type="submission" date="2025-08" db="UniProtKB">
        <authorList>
            <consortium name="RefSeq"/>
        </authorList>
    </citation>
    <scope>IDENTIFICATION</scope>
</reference>
<gene>
    <name evidence="7" type="primary">LOC115222248</name>
</gene>
<dbReference type="RefSeq" id="XP_029648266.1">
    <property type="nucleotide sequence ID" value="XM_029792406.2"/>
</dbReference>
<feature type="domain" description="E3 ubiquitin-protein ligase Msl2 zinc RING finger" evidence="5">
    <location>
        <begin position="35"/>
        <end position="103"/>
    </location>
</feature>
<evidence type="ECO:0000259" key="5">
    <source>
        <dbReference type="Pfam" id="PF16685"/>
    </source>
</evidence>